<protein>
    <submittedName>
        <fullName evidence="1">Uncharacterized protein MANES_09G182100</fullName>
    </submittedName>
</protein>
<dbReference type="AlphaFoldDB" id="A0A2P2QLS2"/>
<organism evidence="1">
    <name type="scientific">Rhizophora mucronata</name>
    <name type="common">Asiatic mangrove</name>
    <dbReference type="NCBI Taxonomy" id="61149"/>
    <lineage>
        <taxon>Eukaryota</taxon>
        <taxon>Viridiplantae</taxon>
        <taxon>Streptophyta</taxon>
        <taxon>Embryophyta</taxon>
        <taxon>Tracheophyta</taxon>
        <taxon>Spermatophyta</taxon>
        <taxon>Magnoliopsida</taxon>
        <taxon>eudicotyledons</taxon>
        <taxon>Gunneridae</taxon>
        <taxon>Pentapetalae</taxon>
        <taxon>rosids</taxon>
        <taxon>fabids</taxon>
        <taxon>Malpighiales</taxon>
        <taxon>Rhizophoraceae</taxon>
        <taxon>Rhizophora</taxon>
    </lineage>
</organism>
<evidence type="ECO:0000313" key="1">
    <source>
        <dbReference type="EMBL" id="MBX67936.1"/>
    </source>
</evidence>
<proteinExistence type="predicted"/>
<dbReference type="EMBL" id="GGEC01087452">
    <property type="protein sequence ID" value="MBX67936.1"/>
    <property type="molecule type" value="Transcribed_RNA"/>
</dbReference>
<accession>A0A2P2QLS2</accession>
<reference evidence="1" key="1">
    <citation type="submission" date="2018-02" db="EMBL/GenBank/DDBJ databases">
        <title>Rhizophora mucronata_Transcriptome.</title>
        <authorList>
            <person name="Meera S.P."/>
            <person name="Sreeshan A."/>
            <person name="Augustine A."/>
        </authorList>
    </citation>
    <scope>NUCLEOTIDE SEQUENCE</scope>
    <source>
        <tissue evidence="1">Leaf</tissue>
    </source>
</reference>
<sequence>MEVCLGIIYIVDMVQEQIVGSFSWREEDGAIAFEVVCIAKELGMVLPDTWKGCWHLLEYLAINLKKILISSIGTE</sequence>
<name>A0A2P2QLS2_RHIMU</name>